<feature type="compositionally biased region" description="Basic and acidic residues" evidence="7">
    <location>
        <begin position="376"/>
        <end position="389"/>
    </location>
</feature>
<gene>
    <name evidence="10" type="ORF">C7M61_003020</name>
</gene>
<dbReference type="Pfam" id="PF01699">
    <property type="entry name" value="Na_Ca_ex"/>
    <property type="match status" value="1"/>
</dbReference>
<feature type="region of interest" description="Disordered" evidence="7">
    <location>
        <begin position="365"/>
        <end position="390"/>
    </location>
</feature>
<evidence type="ECO:0000256" key="8">
    <source>
        <dbReference type="SAM" id="Phobius"/>
    </source>
</evidence>
<evidence type="ECO:0000256" key="6">
    <source>
        <dbReference type="ARBA" id="ARBA00023136"/>
    </source>
</evidence>
<comment type="similarity">
    <text evidence="2">Belongs to the Ca(2+):cation antiporter (CaCA) (TC 2.A.19) family.</text>
</comment>
<feature type="transmembrane region" description="Helical" evidence="8">
    <location>
        <begin position="110"/>
        <end position="135"/>
    </location>
</feature>
<dbReference type="InterPro" id="IPR051359">
    <property type="entry name" value="CaCA_antiporter"/>
</dbReference>
<dbReference type="EMBL" id="PYFQ01000007">
    <property type="protein sequence ID" value="PSK37775.1"/>
    <property type="molecule type" value="Genomic_DNA"/>
</dbReference>
<feature type="transmembrane region" description="Helical" evidence="8">
    <location>
        <begin position="156"/>
        <end position="178"/>
    </location>
</feature>
<evidence type="ECO:0000256" key="2">
    <source>
        <dbReference type="ARBA" id="ARBA00008170"/>
    </source>
</evidence>
<feature type="compositionally biased region" description="Polar residues" evidence="7">
    <location>
        <begin position="365"/>
        <end position="374"/>
    </location>
</feature>
<proteinExistence type="inferred from homology"/>
<comment type="subcellular location">
    <subcellularLocation>
        <location evidence="1">Membrane</location>
        <topology evidence="1">Multi-pass membrane protein</topology>
    </subcellularLocation>
</comment>
<keyword evidence="11" id="KW-1185">Reference proteome</keyword>
<dbReference type="OrthoDB" id="407410at2759"/>
<evidence type="ECO:0000313" key="10">
    <source>
        <dbReference type="EMBL" id="PSK37775.1"/>
    </source>
</evidence>
<evidence type="ECO:0000313" key="11">
    <source>
        <dbReference type="Proteomes" id="UP000241107"/>
    </source>
</evidence>
<feature type="transmembrane region" description="Helical" evidence="8">
    <location>
        <begin position="248"/>
        <end position="267"/>
    </location>
</feature>
<dbReference type="InterPro" id="IPR004837">
    <property type="entry name" value="NaCa_Exmemb"/>
</dbReference>
<evidence type="ECO:0000256" key="5">
    <source>
        <dbReference type="ARBA" id="ARBA00022989"/>
    </source>
</evidence>
<evidence type="ECO:0000256" key="3">
    <source>
        <dbReference type="ARBA" id="ARBA00022448"/>
    </source>
</evidence>
<dbReference type="PANTHER" id="PTHR12266">
    <property type="entry name" value="NA+/CA2+ K+ INDEPENDENT EXCHANGER"/>
    <property type="match status" value="1"/>
</dbReference>
<dbReference type="InterPro" id="IPR044880">
    <property type="entry name" value="NCX_ion-bd_dom_sf"/>
</dbReference>
<keyword evidence="5 8" id="KW-1133">Transmembrane helix</keyword>
<sequence>MRARLVPFIQILSTCQAIGHSSSNLLPELVLEEHDPESMIQYHVSVPTEVSSTIQLAHSSKSQDSTTPTLECKDIYLKPVALRCDHVREACNTEEYNVGLLNYLSLYYCYLPGVLVMSIAILALTVSFASLGITAADFLSPNLYTISKLLQLSDHLAGLTLLAIGNSAADIFGTFTALSIGSAELAISELLGATLFVLTVVIGSICLISPFKVPVFHYTRDNFFYIVVLAVIEYALEKNELDVTKASILIGIYAIYVLVAVLNHSWLKVANRKRITTERIRSTFNIPASDIQGETDEITSAGLLLPGIESLEDMSDEERQMLEEVEGYFAAHPEEELDIPVPVQTGSYGLKILLKELSMHTTNLSNRGMNSINSEVEGRSLEEPLREEETQNTTFYESALEEEAEANQQYHWGLQHIKRKLLKEVIHSLVPRWNHDDTTVSKVFFIITYPAKLERKQ</sequence>
<dbReference type="GO" id="GO:0016020">
    <property type="term" value="C:membrane"/>
    <property type="evidence" value="ECO:0007669"/>
    <property type="project" value="UniProtKB-SubCell"/>
</dbReference>
<feature type="domain" description="Sodium/calcium exchanger membrane region" evidence="9">
    <location>
        <begin position="122"/>
        <end position="261"/>
    </location>
</feature>
<dbReference type="Gene3D" id="1.20.1420.30">
    <property type="entry name" value="NCX, central ion-binding region"/>
    <property type="match status" value="1"/>
</dbReference>
<evidence type="ECO:0000256" key="7">
    <source>
        <dbReference type="SAM" id="MobiDB-lite"/>
    </source>
</evidence>
<dbReference type="PANTHER" id="PTHR12266:SF0">
    <property type="entry name" value="MITOCHONDRIAL SODIUM_CALCIUM EXCHANGER PROTEIN"/>
    <property type="match status" value="1"/>
</dbReference>
<accession>A0A2P7YP78</accession>
<evidence type="ECO:0000256" key="1">
    <source>
        <dbReference type="ARBA" id="ARBA00004141"/>
    </source>
</evidence>
<protein>
    <recommendedName>
        <fullName evidence="9">Sodium/calcium exchanger membrane region domain-containing protein</fullName>
    </recommendedName>
</protein>
<reference evidence="10 11" key="1">
    <citation type="submission" date="2018-03" db="EMBL/GenBank/DDBJ databases">
        <title>Candida pseudohaemulonii genome assembly and annotation.</title>
        <authorList>
            <person name="Munoz J.F."/>
            <person name="Gade L.G."/>
            <person name="Chow N.A."/>
            <person name="Litvintseva A.P."/>
            <person name="Loparev V.N."/>
            <person name="Cuomo C.A."/>
        </authorList>
    </citation>
    <scope>NUCLEOTIDE SEQUENCE [LARGE SCALE GENOMIC DNA]</scope>
    <source>
        <strain evidence="10 11">B12108</strain>
    </source>
</reference>
<dbReference type="RefSeq" id="XP_024713285.1">
    <property type="nucleotide sequence ID" value="XM_024858375.1"/>
</dbReference>
<keyword evidence="6 8" id="KW-0472">Membrane</keyword>
<comment type="caution">
    <text evidence="10">The sequence shown here is derived from an EMBL/GenBank/DDBJ whole genome shotgun (WGS) entry which is preliminary data.</text>
</comment>
<dbReference type="GO" id="GO:0008324">
    <property type="term" value="F:monoatomic cation transmembrane transporter activity"/>
    <property type="evidence" value="ECO:0007669"/>
    <property type="project" value="TreeGrafter"/>
</dbReference>
<evidence type="ECO:0000259" key="9">
    <source>
        <dbReference type="Pfam" id="PF01699"/>
    </source>
</evidence>
<name>A0A2P7YP78_9ASCO</name>
<feature type="transmembrane region" description="Helical" evidence="8">
    <location>
        <begin position="190"/>
        <end position="211"/>
    </location>
</feature>
<dbReference type="GeneID" id="36566409"/>
<keyword evidence="3" id="KW-0813">Transport</keyword>
<dbReference type="GO" id="GO:0006874">
    <property type="term" value="P:intracellular calcium ion homeostasis"/>
    <property type="evidence" value="ECO:0007669"/>
    <property type="project" value="TreeGrafter"/>
</dbReference>
<dbReference type="STRING" id="418784.A0A2P7YP78"/>
<keyword evidence="4 8" id="KW-0812">Transmembrane</keyword>
<organism evidence="10 11">
    <name type="scientific">Candidozyma pseudohaemuli</name>
    <dbReference type="NCBI Taxonomy" id="418784"/>
    <lineage>
        <taxon>Eukaryota</taxon>
        <taxon>Fungi</taxon>
        <taxon>Dikarya</taxon>
        <taxon>Ascomycota</taxon>
        <taxon>Saccharomycotina</taxon>
        <taxon>Pichiomycetes</taxon>
        <taxon>Metschnikowiaceae</taxon>
        <taxon>Candidozyma</taxon>
    </lineage>
</organism>
<dbReference type="Proteomes" id="UP000241107">
    <property type="component" value="Unassembled WGS sequence"/>
</dbReference>
<dbReference type="VEuPathDB" id="FungiDB:C7M61_003020"/>
<evidence type="ECO:0000256" key="4">
    <source>
        <dbReference type="ARBA" id="ARBA00022692"/>
    </source>
</evidence>
<dbReference type="AlphaFoldDB" id="A0A2P7YP78"/>